<dbReference type="InterPro" id="IPR000383">
    <property type="entry name" value="Xaa-Pro-like_dom"/>
</dbReference>
<feature type="domain" description="Xaa-Pro dipeptidyl-peptidase C-terminal" evidence="10">
    <location>
        <begin position="408"/>
        <end position="637"/>
    </location>
</feature>
<dbReference type="EMBL" id="FOZK01000001">
    <property type="protein sequence ID" value="SFR87972.1"/>
    <property type="molecule type" value="Genomic_DNA"/>
</dbReference>
<dbReference type="InterPro" id="IPR029058">
    <property type="entry name" value="AB_hydrolase_fold"/>
</dbReference>
<comment type="similarity">
    <text evidence="2">Belongs to the peptidase S15 family.</text>
</comment>
<evidence type="ECO:0000259" key="10">
    <source>
        <dbReference type="SMART" id="SM00939"/>
    </source>
</evidence>
<dbReference type="SUPFAM" id="SSF49785">
    <property type="entry name" value="Galactose-binding domain-like"/>
    <property type="match status" value="1"/>
</dbReference>
<evidence type="ECO:0000256" key="6">
    <source>
        <dbReference type="ARBA" id="ARBA00022801"/>
    </source>
</evidence>
<dbReference type="InterPro" id="IPR006311">
    <property type="entry name" value="TAT_signal"/>
</dbReference>
<dbReference type="STRING" id="767519.SAMN05216559_0428"/>
<dbReference type="InterPro" id="IPR013736">
    <property type="entry name" value="Xaa-Pro_dipept_C"/>
</dbReference>
<evidence type="ECO:0000256" key="9">
    <source>
        <dbReference type="SAM" id="MobiDB-lite"/>
    </source>
</evidence>
<dbReference type="Pfam" id="PF08530">
    <property type="entry name" value="PepX_C"/>
    <property type="match status" value="1"/>
</dbReference>
<dbReference type="GO" id="GO:0008236">
    <property type="term" value="F:serine-type peptidase activity"/>
    <property type="evidence" value="ECO:0007669"/>
    <property type="project" value="UniProtKB-KW"/>
</dbReference>
<evidence type="ECO:0000256" key="3">
    <source>
        <dbReference type="ARBA" id="ARBA00012463"/>
    </source>
</evidence>
<dbReference type="GO" id="GO:0004177">
    <property type="term" value="F:aminopeptidase activity"/>
    <property type="evidence" value="ECO:0007669"/>
    <property type="project" value="UniProtKB-KW"/>
</dbReference>
<dbReference type="OrthoDB" id="189882at2157"/>
<accession>A0A1I6K9S1</accession>
<sequence length="705" mass="74606">MADSQRGDAGDRSRSRSAGSLSRRRLLAAGSAAAVGASGLTGRTVATPNRAGLAAADAQGSDDERIEEEAWVETVVDTDGSGDVDRIYVRVSRPASTANGDQLPVIATASPYYGEQTHSDSTPEMLYDRAVELSASEDGDSARATVDATDSSRRTDRRSPDHRPAHASSLPDARALQRRYVSKGYVVAQVSSLGTHRSTGCYTAAGPPTIEALVAVVDWFNGRATAYDSPTGGATVEADWTTGTTGLIGASANGELANALATTGVDGLEAVVPQSANNGQYSLFRANGTPISVVPDESAGMTDLGTWVQAGNARRPACDHWTERIETGQDTATGDYNDFWHEREFLPDADAVDAAVLLTHAVDDPIVKPNNVADWYEALDAADVPLKLWLHEGGHRSPRGQRWETLLDRWWAYWLKDVDNGVMDEDPVTVVRGGKPVLGGSRETYQEWPVPGAEPVTLRFRTGGATAGEASVGDPDPAAESFVDDPSIPVREHAVATESGHRLRYGTPPLETSVHVSGRVVPSLSLSFDDPTVVSVALVEYGPSGADVVTRGWADPLNRPSYREYDSPVAYKQSLRESRPLDADEPVTVEFPLQATDHVFEEGSRIGLVVYATDREFTLRPPGNATVTLSLSESAVEMPVVGGETPLTDAFADDATYGEQFWARSSSGPVDGFGPGLAVGGALAALGAGGYLLKRRLAGGGDGTA</sequence>
<dbReference type="SUPFAM" id="SSF53474">
    <property type="entry name" value="alpha/beta-Hydrolases"/>
    <property type="match status" value="1"/>
</dbReference>
<dbReference type="AlphaFoldDB" id="A0A1I6K9S1"/>
<gene>
    <name evidence="11" type="ORF">SAMN05216559_0428</name>
</gene>
<evidence type="ECO:0000256" key="5">
    <source>
        <dbReference type="ARBA" id="ARBA00022670"/>
    </source>
</evidence>
<keyword evidence="4" id="KW-0031">Aminopeptidase</keyword>
<evidence type="ECO:0000256" key="7">
    <source>
        <dbReference type="ARBA" id="ARBA00022825"/>
    </source>
</evidence>
<dbReference type="EC" id="3.4.14.11" evidence="3"/>
<keyword evidence="7" id="KW-0720">Serine protease</keyword>
<evidence type="ECO:0000256" key="8">
    <source>
        <dbReference type="ARBA" id="ARBA00030045"/>
    </source>
</evidence>
<dbReference type="Gene3D" id="2.60.120.260">
    <property type="entry name" value="Galactose-binding domain-like"/>
    <property type="match status" value="1"/>
</dbReference>
<dbReference type="InterPro" id="IPR008979">
    <property type="entry name" value="Galactose-bd-like_sf"/>
</dbReference>
<feature type="compositionally biased region" description="Basic and acidic residues" evidence="9">
    <location>
        <begin position="150"/>
        <end position="164"/>
    </location>
</feature>
<keyword evidence="5" id="KW-0645">Protease</keyword>
<dbReference type="GO" id="GO:0006508">
    <property type="term" value="P:proteolysis"/>
    <property type="evidence" value="ECO:0007669"/>
    <property type="project" value="UniProtKB-KW"/>
</dbReference>
<dbReference type="PRINTS" id="PR00923">
    <property type="entry name" value="LACTOPTASE"/>
</dbReference>
<dbReference type="PROSITE" id="PS51318">
    <property type="entry name" value="TAT"/>
    <property type="match status" value="1"/>
</dbReference>
<keyword evidence="6" id="KW-0378">Hydrolase</keyword>
<evidence type="ECO:0000256" key="2">
    <source>
        <dbReference type="ARBA" id="ARBA00010819"/>
    </source>
</evidence>
<protein>
    <recommendedName>
        <fullName evidence="3">Xaa-Pro dipeptidyl-peptidase</fullName>
        <ecNumber evidence="3">3.4.14.11</ecNumber>
    </recommendedName>
    <alternativeName>
        <fullName evidence="8">X-prolyl-dipeptidyl aminopeptidase</fullName>
    </alternativeName>
</protein>
<feature type="region of interest" description="Disordered" evidence="9">
    <location>
        <begin position="1"/>
        <end position="23"/>
    </location>
</feature>
<dbReference type="InterPro" id="IPR008252">
    <property type="entry name" value="Pept_S15_Xpro"/>
</dbReference>
<evidence type="ECO:0000313" key="11">
    <source>
        <dbReference type="EMBL" id="SFR87972.1"/>
    </source>
</evidence>
<dbReference type="SMART" id="SM00939">
    <property type="entry name" value="PepX_C"/>
    <property type="match status" value="1"/>
</dbReference>
<dbReference type="Pfam" id="PF02129">
    <property type="entry name" value="Peptidase_S15"/>
    <property type="match status" value="1"/>
</dbReference>
<comment type="catalytic activity">
    <reaction evidence="1">
        <text>Hydrolyzes Xaa-Pro-|- bonds to release unblocked, N-terminal dipeptides from substrates including Ala-Pro-|-p-nitroanilide and (sequentially) Tyr-Pro-|-Phe-Pro-|-Gly-Pro-|-Ile.</text>
        <dbReference type="EC" id="3.4.14.11"/>
    </reaction>
</comment>
<dbReference type="Gene3D" id="3.40.50.1820">
    <property type="entry name" value="alpha/beta hydrolase"/>
    <property type="match status" value="2"/>
</dbReference>
<evidence type="ECO:0000256" key="1">
    <source>
        <dbReference type="ARBA" id="ARBA00000123"/>
    </source>
</evidence>
<organism evidence="11 12">
    <name type="scientific">Halomicrobium zhouii</name>
    <dbReference type="NCBI Taxonomy" id="767519"/>
    <lineage>
        <taxon>Archaea</taxon>
        <taxon>Methanobacteriati</taxon>
        <taxon>Methanobacteriota</taxon>
        <taxon>Stenosarchaea group</taxon>
        <taxon>Halobacteria</taxon>
        <taxon>Halobacteriales</taxon>
        <taxon>Haloarculaceae</taxon>
        <taxon>Halomicrobium</taxon>
    </lineage>
</organism>
<dbReference type="GO" id="GO:0008239">
    <property type="term" value="F:dipeptidyl-peptidase activity"/>
    <property type="evidence" value="ECO:0007669"/>
    <property type="project" value="UniProtKB-EC"/>
</dbReference>
<reference evidence="11 12" key="1">
    <citation type="submission" date="2016-10" db="EMBL/GenBank/DDBJ databases">
        <authorList>
            <person name="de Groot N.N."/>
        </authorList>
    </citation>
    <scope>NUCLEOTIDE SEQUENCE [LARGE SCALE GENOMIC DNA]</scope>
    <source>
        <strain evidence="11 12">CGMCC 1.10457</strain>
    </source>
</reference>
<proteinExistence type="inferred from homology"/>
<feature type="region of interest" description="Disordered" evidence="9">
    <location>
        <begin position="133"/>
        <end position="173"/>
    </location>
</feature>
<dbReference type="RefSeq" id="WP_089813430.1">
    <property type="nucleotide sequence ID" value="NZ_FOZK01000001.1"/>
</dbReference>
<evidence type="ECO:0000313" key="12">
    <source>
        <dbReference type="Proteomes" id="UP000199062"/>
    </source>
</evidence>
<feature type="compositionally biased region" description="Basic and acidic residues" evidence="9">
    <location>
        <begin position="1"/>
        <end position="14"/>
    </location>
</feature>
<keyword evidence="12" id="KW-1185">Reference proteome</keyword>
<evidence type="ECO:0000256" key="4">
    <source>
        <dbReference type="ARBA" id="ARBA00022438"/>
    </source>
</evidence>
<name>A0A1I6K9S1_9EURY</name>
<dbReference type="Proteomes" id="UP000199062">
    <property type="component" value="Unassembled WGS sequence"/>
</dbReference>